<keyword evidence="6" id="KW-1185">Reference proteome</keyword>
<evidence type="ECO:0000313" key="6">
    <source>
        <dbReference type="Proteomes" id="UP000505247"/>
    </source>
</evidence>
<dbReference type="EMBL" id="LC553736">
    <property type="protein sequence ID" value="BCG45212.1"/>
    <property type="molecule type" value="Genomic_DNA"/>
</dbReference>
<dbReference type="GeneID" id="62682401"/>
<feature type="compositionally biased region" description="Basic and acidic residues" evidence="3">
    <location>
        <begin position="1384"/>
        <end position="1394"/>
    </location>
</feature>
<protein>
    <submittedName>
        <fullName evidence="5">Putative tape measure protein</fullName>
    </submittedName>
</protein>
<evidence type="ECO:0000256" key="3">
    <source>
        <dbReference type="SAM" id="MobiDB-lite"/>
    </source>
</evidence>
<reference evidence="5 6" key="1">
    <citation type="submission" date="2020-06" db="EMBL/GenBank/DDBJ databases">
        <title>Complete Genome Sequence of Salmonella phage SAP012.</title>
        <authorList>
            <person name="Shahin K."/>
            <person name="Soleimani-Delfan A."/>
            <person name="Barazandeh M."/>
            <person name="Komijani Majid."/>
            <person name="Bao H."/>
            <person name="Zhang L."/>
            <person name="Wang R."/>
        </authorList>
    </citation>
    <scope>NUCLEOTIDE SEQUENCE [LARGE SCALE GENOMIC DNA]</scope>
</reference>
<feature type="domain" description="Tape measure protein N-terminal" evidence="4">
    <location>
        <begin position="453"/>
        <end position="639"/>
    </location>
</feature>
<dbReference type="Proteomes" id="UP000505247">
    <property type="component" value="Segment"/>
</dbReference>
<evidence type="ECO:0000313" key="5">
    <source>
        <dbReference type="EMBL" id="BCG45212.1"/>
    </source>
</evidence>
<feature type="coiled-coil region" evidence="2">
    <location>
        <begin position="300"/>
        <end position="327"/>
    </location>
</feature>
<sequence length="1454" mass="156391">MANRDVELRIRARDYSQKPLNAVTRAIEQMSRAQEDQRRAAERGEVSTRDLEASYRKLESAGQQLLKLNSIIEVFKRQNQAMTEAVAKTDRLKQKQAELQAAYNASSTVTAKQERDLARVNKQVDAAVKAQERQSERLRRAAADMQRFGIETTRVGAAQAGIVGSVSRVNDILARQDQIIERNGAAVAQAKIIQGLRQQADQAMATARGYQTLGRVVQQSTSTLGSLGAQIQTIVSPAEAARSTMAGLEREVAKVTAQLARNRKEVTDVAGKVRDLNAANKAMSGIAQQIDMYRQQVATLRSARTEYQRAKADVKNLAQQMRTATSDTGALGIQMQAAQQKLVAAANALRTTGNAARQTQANLRNAGIDTRNLADAEQRLITTSRSSAAALDALAQATNRSGRAARDAGKSFSFFGDGARTTLSMAQRLRGEVLALTTAYVGFNGAINLAGGAIDAYKTRQQAMVRIGVVVGKDQKAQAKEWKYMTELADALGIEIESIAESYTKFAVSAKAVGLDMNQTKLMFEGVAKAGRVFHLSKDDMNGVFKALEQMLSKGQVYAEELRGQLGERLPGAVAMFAQATGRTMPEFMKAMEEGKVTGREVVNFAWENAKAIDAQLAAATKGVDAMEARAHNAMNKFKLAVADSGFVESYVRMLESLATFLQSNKGQEAAAKLGEAFSALADGVIWAANNIDTLIDILQVLAGLKIAQMVWGLVKSLKSLMPIIDGLHKVGQAIITMLSTWAARMIAAGGAASALGVTLRVLTRLIPYIGWALLAYDIGAIFYEQSEWFRRQVDLVIRDFKNLGNQLLAIGQSIPAVIYDFCIGIMRPITTLFGDATNLILGWLADVLEMIPVVGKGMAEMVRSAASDLTKEQRSFFESTGQIWDDVDKKWKKLNDDMVANNKRAMSQISDQTAAAVASAQMANAVIKALGGKQGSTEAGFKFATPKEGDLVTKRDREVEALTKSLEKQEEAAKKADVASRKALMSKNLKGRLALIDEEFAPDYKRAETVGGKEGDAIKKRLDAVVAARKQAETNQYNAHNRGTAGAKKEENALDSLLQKYKELNDAMGIKETKADPNATYEDRLAANLAKVNTQYDELIAKANKLKGGKGAGVAKDFEELRQRNIEYTTTQTKLNEIKLIEDKLNTQQETKKNLLDEINSKRQAGMISEEEAINQATLLYENMNGTIIQTADELGVAAERFKDLMPPEEFSRILAQIAAVKAASTDLGATISTMDKAVVQGVLQGMETAISSIVNELALVVAGTQSIGNAFAALGITVAKFFADFLQQLAIAILKQMALNALAGWGGGIGAAASAAGGVAASAAGGVAAKHNGGIVGSNTTGGMQTKNGISPALFAGAPRFHSGGFPGLKSDEVPAILQKGEEVLSKDDPKNRLNQSGGGQSSASPQTNRFVLVDDRTKIPEAMNTPEGENAIMVILQRNAATLKSIVGKGR</sequence>
<feature type="coiled-coil region" evidence="2">
    <location>
        <begin position="1048"/>
        <end position="1103"/>
    </location>
</feature>
<accession>A0A6J4EFF4</accession>
<evidence type="ECO:0000259" key="4">
    <source>
        <dbReference type="Pfam" id="PF20155"/>
    </source>
</evidence>
<keyword evidence="1" id="KW-1188">Viral release from host cell</keyword>
<feature type="region of interest" description="Disordered" evidence="3">
    <location>
        <begin position="1384"/>
        <end position="1412"/>
    </location>
</feature>
<keyword evidence="2" id="KW-0175">Coiled coil</keyword>
<proteinExistence type="predicted"/>
<evidence type="ECO:0000256" key="2">
    <source>
        <dbReference type="SAM" id="Coils"/>
    </source>
</evidence>
<dbReference type="NCBIfam" id="TIGR02675">
    <property type="entry name" value="tape_meas_nterm"/>
    <property type="match status" value="1"/>
</dbReference>
<dbReference type="KEGG" id="vg:62682401"/>
<dbReference type="Pfam" id="PF20155">
    <property type="entry name" value="TMP_3"/>
    <property type="match status" value="1"/>
</dbReference>
<feature type="coiled-coil region" evidence="2">
    <location>
        <begin position="1139"/>
        <end position="1166"/>
    </location>
</feature>
<dbReference type="InterPro" id="IPR013491">
    <property type="entry name" value="Tape_meas_N"/>
</dbReference>
<evidence type="ECO:0000256" key="1">
    <source>
        <dbReference type="ARBA" id="ARBA00022465"/>
    </source>
</evidence>
<keyword evidence="1" id="KW-1245">Viral tail assembly</keyword>
<name>A0A6J4EFF4_9CAUD</name>
<feature type="coiled-coil region" evidence="2">
    <location>
        <begin position="238"/>
        <end position="265"/>
    </location>
</feature>
<organism evidence="5 6">
    <name type="scientific">Salmonella phage SAP012</name>
    <dbReference type="NCBI Taxonomy" id="2742114"/>
    <lineage>
        <taxon>Viruses</taxon>
        <taxon>Duplodnaviria</taxon>
        <taxon>Heunggongvirae</taxon>
        <taxon>Uroviricota</taxon>
        <taxon>Caudoviricetes</taxon>
        <taxon>Casjensviridae</taxon>
        <taxon>Zhonglingvirus</taxon>
        <taxon>Zhonglingvirus SAP012</taxon>
    </lineage>
</organism>
<dbReference type="RefSeq" id="YP_009999769.1">
    <property type="nucleotide sequence ID" value="NC_053008.1"/>
</dbReference>
<dbReference type="GO" id="GO:0098003">
    <property type="term" value="P:viral tail assembly"/>
    <property type="evidence" value="ECO:0007669"/>
    <property type="project" value="UniProtKB-KW"/>
</dbReference>